<evidence type="ECO:0000313" key="1">
    <source>
        <dbReference type="EMBL" id="WXK50599.1"/>
    </source>
</evidence>
<reference evidence="1 2" key="1">
    <citation type="submission" date="2024-02" db="EMBL/GenBank/DDBJ databases">
        <title>complete genome of Flavobacterium ginsenosidimutans Str. YTB16.</title>
        <authorList>
            <person name="Wang Q."/>
        </authorList>
    </citation>
    <scope>NUCLEOTIDE SEQUENCE [LARGE SCALE GENOMIC DNA]</scope>
    <source>
        <strain evidence="1 2">YTB16</strain>
    </source>
</reference>
<proteinExistence type="predicted"/>
<gene>
    <name evidence="1" type="ORF">V6624_02965</name>
</gene>
<dbReference type="RefSeq" id="WP_338840805.1">
    <property type="nucleotide sequence ID" value="NZ_CP147988.1"/>
</dbReference>
<sequence length="142" mass="16764">MTIHEYFSKIEALQDNKNTFSANADLEFYIQKIQQDCTESSFMLHSLFQKSTINNTIITKFSDHLKLLFLDEQESGNVCFVNSDEIRPEYRQSFKLIDLLDYIYALGHSSFYQKFQKIIITNEAEVFWKLVKIGSNLRKEIK</sequence>
<evidence type="ECO:0000313" key="2">
    <source>
        <dbReference type="Proteomes" id="UP001447857"/>
    </source>
</evidence>
<protein>
    <submittedName>
        <fullName evidence="1">Uncharacterized protein</fullName>
    </submittedName>
</protein>
<keyword evidence="2" id="KW-1185">Reference proteome</keyword>
<accession>A0ABZ2Q8G1</accession>
<dbReference type="Proteomes" id="UP001447857">
    <property type="component" value="Chromosome"/>
</dbReference>
<dbReference type="EMBL" id="CP147988">
    <property type="protein sequence ID" value="WXK50599.1"/>
    <property type="molecule type" value="Genomic_DNA"/>
</dbReference>
<name>A0ABZ2Q8G1_9FLAO</name>
<organism evidence="1 2">
    <name type="scientific">Flavobacterium ginsenosidimutans</name>
    <dbReference type="NCBI Taxonomy" id="687844"/>
    <lineage>
        <taxon>Bacteria</taxon>
        <taxon>Pseudomonadati</taxon>
        <taxon>Bacteroidota</taxon>
        <taxon>Flavobacteriia</taxon>
        <taxon>Flavobacteriales</taxon>
        <taxon>Flavobacteriaceae</taxon>
        <taxon>Flavobacterium</taxon>
    </lineage>
</organism>